<dbReference type="Gene3D" id="3.40.50.720">
    <property type="entry name" value="NAD(P)-binding Rossmann-like Domain"/>
    <property type="match status" value="1"/>
</dbReference>
<reference evidence="1" key="1">
    <citation type="journal article" date="2020" name="BMC Genomics">
        <title>Correction to: Identification and distribution of gene clusters required for synthesis of sphingolipid metabolism inhibitors in diverse species of the filamentous fungus Fusarium.</title>
        <authorList>
            <person name="Kim H.S."/>
            <person name="Lohmar J.M."/>
            <person name="Busman M."/>
            <person name="Brown D.W."/>
            <person name="Naumann T.A."/>
            <person name="Divon H.H."/>
            <person name="Lysoe E."/>
            <person name="Uhlig S."/>
            <person name="Proctor R.H."/>
        </authorList>
    </citation>
    <scope>NUCLEOTIDE SEQUENCE</scope>
    <source>
        <strain evidence="1">NRRL 20472</strain>
    </source>
</reference>
<keyword evidence="2" id="KW-1185">Reference proteome</keyword>
<proteinExistence type="predicted"/>
<dbReference type="SUPFAM" id="SSF51735">
    <property type="entry name" value="NAD(P)-binding Rossmann-fold domains"/>
    <property type="match status" value="1"/>
</dbReference>
<organism evidence="1 2">
    <name type="scientific">Fusarium sarcochroum</name>
    <dbReference type="NCBI Taxonomy" id="1208366"/>
    <lineage>
        <taxon>Eukaryota</taxon>
        <taxon>Fungi</taxon>
        <taxon>Dikarya</taxon>
        <taxon>Ascomycota</taxon>
        <taxon>Pezizomycotina</taxon>
        <taxon>Sordariomycetes</taxon>
        <taxon>Hypocreomycetidae</taxon>
        <taxon>Hypocreales</taxon>
        <taxon>Nectriaceae</taxon>
        <taxon>Fusarium</taxon>
        <taxon>Fusarium lateritium species complex</taxon>
    </lineage>
</organism>
<name>A0A8H4WME0_9HYPO</name>
<dbReference type="InterPro" id="IPR002347">
    <property type="entry name" value="SDR_fam"/>
</dbReference>
<dbReference type="AlphaFoldDB" id="A0A8H4WME0"/>
<dbReference type="InterPro" id="IPR036291">
    <property type="entry name" value="NAD(P)-bd_dom_sf"/>
</dbReference>
<comment type="caution">
    <text evidence="1">The sequence shown here is derived from an EMBL/GenBank/DDBJ whole genome shotgun (WGS) entry which is preliminary data.</text>
</comment>
<dbReference type="OrthoDB" id="1933717at2759"/>
<evidence type="ECO:0000313" key="2">
    <source>
        <dbReference type="Proteomes" id="UP000622797"/>
    </source>
</evidence>
<dbReference type="Proteomes" id="UP000622797">
    <property type="component" value="Unassembled WGS sequence"/>
</dbReference>
<accession>A0A8H4WME0</accession>
<gene>
    <name evidence="1" type="ORF">FSARC_15052</name>
</gene>
<dbReference type="EMBL" id="JABEXW010001770">
    <property type="protein sequence ID" value="KAF4943096.1"/>
    <property type="molecule type" value="Genomic_DNA"/>
</dbReference>
<protein>
    <submittedName>
        <fullName evidence="1">Uncharacterized protein</fullName>
    </submittedName>
</protein>
<dbReference type="Pfam" id="PF00106">
    <property type="entry name" value="adh_short"/>
    <property type="match status" value="1"/>
</dbReference>
<sequence length="92" mass="9699">MSATTEGIRTAAKDTGHPEPEILTIKTDVSIPEGVDALAEKVQNSFGYLDIVINNAVFMKMVPIAESDPADWLQALTAGVFGPSLIAKAMAP</sequence>
<reference evidence="1" key="2">
    <citation type="submission" date="2020-05" db="EMBL/GenBank/DDBJ databases">
        <authorList>
            <person name="Kim H.-S."/>
            <person name="Proctor R.H."/>
            <person name="Brown D.W."/>
        </authorList>
    </citation>
    <scope>NUCLEOTIDE SEQUENCE</scope>
    <source>
        <strain evidence="1">NRRL 20472</strain>
    </source>
</reference>
<evidence type="ECO:0000313" key="1">
    <source>
        <dbReference type="EMBL" id="KAF4943096.1"/>
    </source>
</evidence>